<dbReference type="InterPro" id="IPR027417">
    <property type="entry name" value="P-loop_NTPase"/>
</dbReference>
<dbReference type="Proteomes" id="UP000245539">
    <property type="component" value="Unassembled WGS sequence"/>
</dbReference>
<reference evidence="4 5" key="1">
    <citation type="submission" date="2018-05" db="EMBL/GenBank/DDBJ databases">
        <title>Leucothrix arctica sp. nov., isolated from Arctic seawater.</title>
        <authorList>
            <person name="Choi A."/>
            <person name="Baek K."/>
        </authorList>
    </citation>
    <scope>NUCLEOTIDE SEQUENCE [LARGE SCALE GENOMIC DNA]</scope>
    <source>
        <strain evidence="4 5">JCM 18388</strain>
    </source>
</reference>
<feature type="compositionally biased region" description="Basic and acidic residues" evidence="1">
    <location>
        <begin position="890"/>
        <end position="900"/>
    </location>
</feature>
<evidence type="ECO:0000313" key="4">
    <source>
        <dbReference type="EMBL" id="PWQ96872.1"/>
    </source>
</evidence>
<feature type="domain" description="SEFIR" evidence="3">
    <location>
        <begin position="1"/>
        <end position="141"/>
    </location>
</feature>
<dbReference type="PROSITE" id="PS50104">
    <property type="entry name" value="TIR"/>
    <property type="match status" value="1"/>
</dbReference>
<feature type="domain" description="TIR" evidence="2">
    <location>
        <begin position="1"/>
        <end position="147"/>
    </location>
</feature>
<dbReference type="AlphaFoldDB" id="A0A317CKK7"/>
<dbReference type="OrthoDB" id="1426235at2"/>
<dbReference type="InterPro" id="IPR011990">
    <property type="entry name" value="TPR-like_helical_dom_sf"/>
</dbReference>
<accession>A0A317CKK7</accession>
<dbReference type="Gene3D" id="3.40.50.10140">
    <property type="entry name" value="Toll/interleukin-1 receptor homology (TIR) domain"/>
    <property type="match status" value="1"/>
</dbReference>
<protein>
    <submittedName>
        <fullName evidence="4">Uncharacterized protein</fullName>
    </submittedName>
</protein>
<dbReference type="SUPFAM" id="SSF52200">
    <property type="entry name" value="Toll/Interleukin receptor TIR domain"/>
    <property type="match status" value="1"/>
</dbReference>
<dbReference type="SUPFAM" id="SSF48452">
    <property type="entry name" value="TPR-like"/>
    <property type="match status" value="1"/>
</dbReference>
<dbReference type="InterPro" id="IPR000157">
    <property type="entry name" value="TIR_dom"/>
</dbReference>
<dbReference type="InterPro" id="IPR013568">
    <property type="entry name" value="SEFIR_dom"/>
</dbReference>
<evidence type="ECO:0000259" key="2">
    <source>
        <dbReference type="PROSITE" id="PS50104"/>
    </source>
</evidence>
<dbReference type="Gene3D" id="3.40.50.300">
    <property type="entry name" value="P-loop containing nucleotide triphosphate hydrolases"/>
    <property type="match status" value="1"/>
</dbReference>
<keyword evidence="5" id="KW-1185">Reference proteome</keyword>
<evidence type="ECO:0000259" key="3">
    <source>
        <dbReference type="PROSITE" id="PS51534"/>
    </source>
</evidence>
<dbReference type="PROSITE" id="PS51534">
    <property type="entry name" value="SEFIR"/>
    <property type="match status" value="1"/>
</dbReference>
<dbReference type="Pfam" id="PF13676">
    <property type="entry name" value="TIR_2"/>
    <property type="match status" value="1"/>
</dbReference>
<dbReference type="InterPro" id="IPR035897">
    <property type="entry name" value="Toll_tir_struct_dom_sf"/>
</dbReference>
<name>A0A317CKK7_9GAMM</name>
<gene>
    <name evidence="4" type="ORF">DKW60_11730</name>
</gene>
<dbReference type="SUPFAM" id="SSF52540">
    <property type="entry name" value="P-loop containing nucleoside triphosphate hydrolases"/>
    <property type="match status" value="1"/>
</dbReference>
<dbReference type="Pfam" id="PF00931">
    <property type="entry name" value="NB-ARC"/>
    <property type="match status" value="1"/>
</dbReference>
<dbReference type="RefSeq" id="WP_109837843.1">
    <property type="nucleotide sequence ID" value="NZ_QGKM01000030.1"/>
</dbReference>
<evidence type="ECO:0000313" key="5">
    <source>
        <dbReference type="Proteomes" id="UP000245539"/>
    </source>
</evidence>
<proteinExistence type="predicted"/>
<organism evidence="4 5">
    <name type="scientific">Leucothrix pacifica</name>
    <dbReference type="NCBI Taxonomy" id="1247513"/>
    <lineage>
        <taxon>Bacteria</taxon>
        <taxon>Pseudomonadati</taxon>
        <taxon>Pseudomonadota</taxon>
        <taxon>Gammaproteobacteria</taxon>
        <taxon>Thiotrichales</taxon>
        <taxon>Thiotrichaceae</taxon>
        <taxon>Leucothrix</taxon>
    </lineage>
</organism>
<dbReference type="GO" id="GO:0007165">
    <property type="term" value="P:signal transduction"/>
    <property type="evidence" value="ECO:0007669"/>
    <property type="project" value="InterPro"/>
</dbReference>
<comment type="caution">
    <text evidence="4">The sequence shown here is derived from an EMBL/GenBank/DDBJ whole genome shotgun (WGS) entry which is preliminary data.</text>
</comment>
<sequence length="951" mass="108919">MSKVFISYSHDSDTHREQVLALSNHLRGDGVDCWIDQYEPAPPEGWPRKMDRGIREADFVLMVCTEIYLKRLQLEEEEGKGLGVAWEGSLIYNTLYRDRTLNHKFIPVLFSSDDKAFIPTILFGNSHYDLSLPRGYDHLYRHLRGELGETMPPLGKKRFVRTIHSDALPTVEGELFGRKDELALLDEALLDADTHVVQFVASGGTGKTKLLRHWLDDNHDKIEALIAWSFYSQGSSEDKQISATPFFIQALKSLRADKDISDFNTEEEKGEYIADLLRERRCLLVLDGLEPLQQVGRGMRGELKDRAIRKMLRCLMGDHSSLCIITTRLPVRELKGRRRVVQHDLQNLAPEDGVALLRSFTEPYPVHGRDVDMLAAVEEYGRHALALHLLGNALATYLDGDVRKRDTLGELIGDYDDVERHAFKVMQAYEQWLEGTVELKLLYLLGLFDHPVEQDVLEVLWEAGIPGLTEGVDKKAWLVARRDLLGKFQMMSEHEGRDDLFDCHPLIREYFGRQLQENEGEAWRQAHTVLYEYYKGLPEKLWGKYLPDTLEEMQPLFRAVVHGCLAGDMSESFHEIYFMRIERGTKIYLKNQPTERLQLLSLFFEVAWSQFSSKLDPATSSVIAEWSGMELWRLGRPRESIPLLTSRLDFGYKHQNHDIIVGITTNLVEIYNCLGFLKKAISLANAFDSYLGGIKYEIDFKNITALCSKAETLHKLGKHKESQALFEAASGIQANREGKDRPKELLSFQGFQYCQLLIDLRQYEEAYSLSKSIISIASNHRDHNDACLGAICAGAILTRAPYGNRRAAIEQLNFSIDTFKLLDQSHDWWPYALIYRSEYFRCDFNYEAAKNDLLETYEIAEPSGMRLHLTDYHLEMARLILAIEADPDQYKEATPDREQRTLPTELADPDEPGILTLEGHIQAADKLIQDTGYHRRDAELAELKQQAGMSC</sequence>
<dbReference type="InterPro" id="IPR002182">
    <property type="entry name" value="NB-ARC"/>
</dbReference>
<dbReference type="Gene3D" id="1.25.40.10">
    <property type="entry name" value="Tetratricopeptide repeat domain"/>
    <property type="match status" value="1"/>
</dbReference>
<evidence type="ECO:0000256" key="1">
    <source>
        <dbReference type="SAM" id="MobiDB-lite"/>
    </source>
</evidence>
<feature type="region of interest" description="Disordered" evidence="1">
    <location>
        <begin position="890"/>
        <end position="911"/>
    </location>
</feature>
<dbReference type="EMBL" id="QGKM01000030">
    <property type="protein sequence ID" value="PWQ96872.1"/>
    <property type="molecule type" value="Genomic_DNA"/>
</dbReference>